<reference evidence="1" key="1">
    <citation type="submission" date="2019-09" db="EMBL/GenBank/DDBJ databases">
        <authorList>
            <person name="Hjerde E."/>
        </authorList>
    </citation>
    <scope>NUCLEOTIDE SEQUENCE</scope>
    <source>
        <strain evidence="1">06/09/160</strain>
    </source>
</reference>
<dbReference type="EMBL" id="LR721750">
    <property type="protein sequence ID" value="VVV03892.1"/>
    <property type="molecule type" value="Genomic_DNA"/>
</dbReference>
<accession>A0A5Q4ZR32</accession>
<organism evidence="1">
    <name type="scientific">Aliivibrio wodanis</name>
    <dbReference type="NCBI Taxonomy" id="80852"/>
    <lineage>
        <taxon>Bacteria</taxon>
        <taxon>Pseudomonadati</taxon>
        <taxon>Pseudomonadota</taxon>
        <taxon>Gammaproteobacteria</taxon>
        <taxon>Vibrionales</taxon>
        <taxon>Vibrionaceae</taxon>
        <taxon>Aliivibrio</taxon>
    </lineage>
</organism>
<gene>
    <name evidence="1" type="primary">higB-2</name>
    <name evidence="1" type="ORF">AW0309160_01275</name>
</gene>
<proteinExistence type="predicted"/>
<name>A0A5Q4ZR32_9GAMM</name>
<evidence type="ECO:0000313" key="1">
    <source>
        <dbReference type="EMBL" id="VVV03892.1"/>
    </source>
</evidence>
<dbReference type="AlphaFoldDB" id="A0A5Q4ZR32"/>
<sequence>MDGIVISKLLYFKSHVYSQLKGYYVPHPAINEDRVISHAIEFIETPLFEGQRKALITDEEFRNLQSDIIKKPEIGSLIVGTGGLRKVRLGGSNVGKSGGHRVIYLLVLPDIVYLITMYKKGQKDSLNQAEKNQMKKLVSILKNEVQP</sequence>
<protein>
    <submittedName>
        <fullName evidence="1">Toxin HigB-2</fullName>
    </submittedName>
</protein>